<dbReference type="KEGG" id="mgot:MgSA37_01113"/>
<name>A0A125T2F0_9SPHI</name>
<evidence type="ECO:0000313" key="2">
    <source>
        <dbReference type="Proteomes" id="UP000218263"/>
    </source>
</evidence>
<dbReference type="Proteomes" id="UP000218263">
    <property type="component" value="Chromosome"/>
</dbReference>
<organism evidence="1 2">
    <name type="scientific">Mucilaginibacter gotjawali</name>
    <dbReference type="NCBI Taxonomy" id="1550579"/>
    <lineage>
        <taxon>Bacteria</taxon>
        <taxon>Pseudomonadati</taxon>
        <taxon>Bacteroidota</taxon>
        <taxon>Sphingobacteriia</taxon>
        <taxon>Sphingobacteriales</taxon>
        <taxon>Sphingobacteriaceae</taxon>
        <taxon>Mucilaginibacter</taxon>
    </lineage>
</organism>
<evidence type="ECO:0000313" key="1">
    <source>
        <dbReference type="EMBL" id="BAU52949.1"/>
    </source>
</evidence>
<dbReference type="AlphaFoldDB" id="A0A125T2F0"/>
<keyword evidence="2" id="KW-1185">Reference proteome</keyword>
<reference evidence="1 2" key="1">
    <citation type="submission" date="2015-12" db="EMBL/GenBank/DDBJ databases">
        <title>Genome sequence of Mucilaginibacter gotjawali.</title>
        <authorList>
            <person name="Lee J.S."/>
            <person name="Lee K.C."/>
            <person name="Kim K.K."/>
            <person name="Lee B.W."/>
        </authorList>
    </citation>
    <scope>NUCLEOTIDE SEQUENCE [LARGE SCALE GENOMIC DNA]</scope>
    <source>
        <strain evidence="1 2">SA3-7</strain>
    </source>
</reference>
<dbReference type="RefSeq" id="WP_197706092.1">
    <property type="nucleotide sequence ID" value="NZ_AP017313.1"/>
</dbReference>
<protein>
    <submittedName>
        <fullName evidence="1">Uncharacterized protein</fullName>
    </submittedName>
</protein>
<accession>A0A125T2F0</accession>
<proteinExistence type="predicted"/>
<gene>
    <name evidence="1" type="ORF">MgSA37_01113</name>
</gene>
<sequence>MAIAPVQAVVFDEPIGQEKRSYTPALVSLGVLYFMMGLITCLNDTLVPFFKKRIYLKLF</sequence>
<dbReference type="EMBL" id="AP017313">
    <property type="protein sequence ID" value="BAU52949.1"/>
    <property type="molecule type" value="Genomic_DNA"/>
</dbReference>